<evidence type="ECO:0000256" key="12">
    <source>
        <dbReference type="SAM" id="SignalP"/>
    </source>
</evidence>
<dbReference type="GO" id="GO:0007155">
    <property type="term" value="P:cell adhesion"/>
    <property type="evidence" value="ECO:0007669"/>
    <property type="project" value="InterPro"/>
</dbReference>
<dbReference type="OrthoDB" id="9805832at2"/>
<dbReference type="PANTHER" id="PTHR30329:SF21">
    <property type="entry name" value="LIPOPROTEIN YIAD-RELATED"/>
    <property type="match status" value="1"/>
</dbReference>
<name>N6W5Q7_9GAMM</name>
<dbReference type="eggNOG" id="COG2885">
    <property type="taxonomic scope" value="Bacteria"/>
</dbReference>
<evidence type="ECO:0000259" key="13">
    <source>
        <dbReference type="PROSITE" id="PS51123"/>
    </source>
</evidence>
<evidence type="ECO:0000256" key="7">
    <source>
        <dbReference type="ARBA" id="ARBA00023114"/>
    </source>
</evidence>
<evidence type="ECO:0000256" key="3">
    <source>
        <dbReference type="ARBA" id="ARBA00022452"/>
    </source>
</evidence>
<dbReference type="InterPro" id="IPR006664">
    <property type="entry name" value="OMP_bac"/>
</dbReference>
<dbReference type="GO" id="GO:0006811">
    <property type="term" value="P:monoatomic ion transport"/>
    <property type="evidence" value="ECO:0007669"/>
    <property type="project" value="UniProtKB-KW"/>
</dbReference>
<dbReference type="CDD" id="cd07185">
    <property type="entry name" value="OmpA_C-like"/>
    <property type="match status" value="1"/>
</dbReference>
<dbReference type="AlphaFoldDB" id="N6W5Q7"/>
<dbReference type="InterPro" id="IPR006665">
    <property type="entry name" value="OmpA-like"/>
</dbReference>
<dbReference type="PROSITE" id="PS01068">
    <property type="entry name" value="OMPA_1"/>
    <property type="match status" value="1"/>
</dbReference>
<comment type="caution">
    <text evidence="14">The sequence shown here is derived from an EMBL/GenBank/DDBJ whole genome shotgun (WGS) entry which is preliminary data.</text>
</comment>
<feature type="signal peptide" evidence="12">
    <location>
        <begin position="1"/>
        <end position="22"/>
    </location>
</feature>
<keyword evidence="2" id="KW-0813">Transport</keyword>
<evidence type="ECO:0000256" key="11">
    <source>
        <dbReference type="SAM" id="MobiDB-lite"/>
    </source>
</evidence>
<evidence type="ECO:0000256" key="4">
    <source>
        <dbReference type="ARBA" id="ARBA00022692"/>
    </source>
</evidence>
<dbReference type="Gene3D" id="2.40.160.20">
    <property type="match status" value="1"/>
</dbReference>
<keyword evidence="4" id="KW-0812">Transmembrane</keyword>
<dbReference type="Pfam" id="PF02412">
    <property type="entry name" value="TSP_3"/>
    <property type="match status" value="3"/>
</dbReference>
<reference evidence="14 15" key="1">
    <citation type="journal article" date="2013" name="Genome Announc.">
        <title>Genome Sequence of the Polycyclic Aromatic Hydrocarbon-Degrading Bacterium Strain Marinobacter nanhaiticus D15-8WT.</title>
        <authorList>
            <person name="Cui Z."/>
            <person name="Gao W."/>
            <person name="Li Q."/>
            <person name="Xu G."/>
            <person name="Zheng L."/>
        </authorList>
    </citation>
    <scope>NUCLEOTIDE SEQUENCE [LARGE SCALE GENOMIC DNA]</scope>
    <source>
        <strain evidence="14 15">D15-8W</strain>
    </source>
</reference>
<dbReference type="GO" id="GO:0046930">
    <property type="term" value="C:pore complex"/>
    <property type="evidence" value="ECO:0007669"/>
    <property type="project" value="UniProtKB-KW"/>
</dbReference>
<sequence length="393" mass="42627">MTLPRSLAVATLAAAIATPALADEQKVYVNPFMGFQWFDEDCDLSETATFGVGLEYRFLPRWAVEGVFSRGDADRQHLPGDSDFEDYRLDGLYYFADPDEDWNPYVATGAGHTDFDEIGGGTDGETRLNFGGGIRYNVSDVVSLRGDVREYYSLDKEHFDTLATVGISFAFGFGGGEPEPAAPQDSDNDGVNDERDQCPNTSAGAQVDANGCELDSDNDGVADSRDDCPNTPSGAEVNSRGCELDSDNDGVVNSKDQCPGTQAGVEVDERGCEGVTERVQTFTLEVQFPFNSDDIGDKYDSELRRVADFLKENPGTTVEVAGHTDSVGPASYNQELSQRRAQSVADRLTDMLGVDPDRVSAMGYGESEPVADNSTEAGRADNRRVEARIQLER</sequence>
<keyword evidence="8 10" id="KW-0472">Membrane</keyword>
<evidence type="ECO:0000256" key="9">
    <source>
        <dbReference type="ARBA" id="ARBA00023237"/>
    </source>
</evidence>
<keyword evidence="5 12" id="KW-0732">Signal</keyword>
<keyword evidence="9" id="KW-0998">Cell outer membrane</keyword>
<evidence type="ECO:0000313" key="14">
    <source>
        <dbReference type="EMBL" id="ENO15544.1"/>
    </source>
</evidence>
<dbReference type="InterPro" id="IPR003367">
    <property type="entry name" value="Thrombospondin_3-like_rpt"/>
</dbReference>
<gene>
    <name evidence="14" type="ORF">J057_09336</name>
</gene>
<dbReference type="InterPro" id="IPR006690">
    <property type="entry name" value="OMPA-like_CS"/>
</dbReference>
<proteinExistence type="predicted"/>
<dbReference type="PATRIC" id="fig|626887.3.peg.1871"/>
<dbReference type="InterPro" id="IPR011250">
    <property type="entry name" value="OMP/PagP_B-barrel"/>
</dbReference>
<dbReference type="InterPro" id="IPR036737">
    <property type="entry name" value="OmpA-like_sf"/>
</dbReference>
<dbReference type="SUPFAM" id="SSF103088">
    <property type="entry name" value="OmpA-like"/>
    <property type="match status" value="1"/>
</dbReference>
<keyword evidence="15" id="KW-1185">Reference proteome</keyword>
<dbReference type="PRINTS" id="PR01021">
    <property type="entry name" value="OMPADOMAIN"/>
</dbReference>
<dbReference type="InterPro" id="IPR050330">
    <property type="entry name" value="Bact_OuterMem_StrucFunc"/>
</dbReference>
<comment type="subcellular location">
    <subcellularLocation>
        <location evidence="1">Cell outer membrane</location>
        <topology evidence="1">Multi-pass membrane protein</topology>
    </subcellularLocation>
</comment>
<evidence type="ECO:0000313" key="15">
    <source>
        <dbReference type="Proteomes" id="UP000013165"/>
    </source>
</evidence>
<dbReference type="InterPro" id="IPR027385">
    <property type="entry name" value="Beta-barrel_OMP"/>
</dbReference>
<dbReference type="SUPFAM" id="SSF56925">
    <property type="entry name" value="OMPA-like"/>
    <property type="match status" value="1"/>
</dbReference>
<dbReference type="STRING" id="626887.J057_09336"/>
<evidence type="ECO:0000256" key="6">
    <source>
        <dbReference type="ARBA" id="ARBA00023065"/>
    </source>
</evidence>
<dbReference type="PROSITE" id="PS51123">
    <property type="entry name" value="OMPA_2"/>
    <property type="match status" value="1"/>
</dbReference>
<dbReference type="GO" id="GO:0015288">
    <property type="term" value="F:porin activity"/>
    <property type="evidence" value="ECO:0007669"/>
    <property type="project" value="UniProtKB-KW"/>
</dbReference>
<dbReference type="Pfam" id="PF00691">
    <property type="entry name" value="OmpA"/>
    <property type="match status" value="1"/>
</dbReference>
<evidence type="ECO:0000256" key="8">
    <source>
        <dbReference type="ARBA" id="ARBA00023136"/>
    </source>
</evidence>
<dbReference type="SUPFAM" id="SSF103647">
    <property type="entry name" value="TSP type-3 repeat"/>
    <property type="match status" value="1"/>
</dbReference>
<protein>
    <submittedName>
        <fullName evidence="14">OmpA family protein</fullName>
    </submittedName>
</protein>
<dbReference type="PANTHER" id="PTHR30329">
    <property type="entry name" value="STATOR ELEMENT OF FLAGELLAR MOTOR COMPLEX"/>
    <property type="match status" value="1"/>
</dbReference>
<dbReference type="GO" id="GO:0009279">
    <property type="term" value="C:cell outer membrane"/>
    <property type="evidence" value="ECO:0007669"/>
    <property type="project" value="UniProtKB-SubCell"/>
</dbReference>
<feature type="region of interest" description="Disordered" evidence="11">
    <location>
        <begin position="357"/>
        <end position="393"/>
    </location>
</feature>
<feature type="region of interest" description="Disordered" evidence="11">
    <location>
        <begin position="175"/>
        <end position="252"/>
    </location>
</feature>
<keyword evidence="3" id="KW-1134">Transmembrane beta strand</keyword>
<evidence type="ECO:0000256" key="1">
    <source>
        <dbReference type="ARBA" id="ARBA00004571"/>
    </source>
</evidence>
<keyword evidence="6" id="KW-0406">Ion transport</keyword>
<evidence type="ECO:0000256" key="5">
    <source>
        <dbReference type="ARBA" id="ARBA00022729"/>
    </source>
</evidence>
<dbReference type="InterPro" id="IPR028974">
    <property type="entry name" value="TSP_type-3_rpt"/>
</dbReference>
<evidence type="ECO:0000256" key="2">
    <source>
        <dbReference type="ARBA" id="ARBA00022448"/>
    </source>
</evidence>
<feature type="domain" description="OmpA-like" evidence="13">
    <location>
        <begin position="275"/>
        <end position="393"/>
    </location>
</feature>
<dbReference type="eggNOG" id="COG3637">
    <property type="taxonomic scope" value="Bacteria"/>
</dbReference>
<dbReference type="Proteomes" id="UP000013165">
    <property type="component" value="Unassembled WGS sequence"/>
</dbReference>
<organism evidence="14 15">
    <name type="scientific">Marinobacter nanhaiticus D15-8W</name>
    <dbReference type="NCBI Taxonomy" id="626887"/>
    <lineage>
        <taxon>Bacteria</taxon>
        <taxon>Pseudomonadati</taxon>
        <taxon>Pseudomonadota</taxon>
        <taxon>Gammaproteobacteria</taxon>
        <taxon>Pseudomonadales</taxon>
        <taxon>Marinobacteraceae</taxon>
        <taxon>Marinobacter</taxon>
    </lineage>
</organism>
<dbReference type="GO" id="GO:0005509">
    <property type="term" value="F:calcium ion binding"/>
    <property type="evidence" value="ECO:0007669"/>
    <property type="project" value="InterPro"/>
</dbReference>
<accession>N6W5Q7</accession>
<dbReference type="Gene3D" id="3.30.1330.60">
    <property type="entry name" value="OmpA-like domain"/>
    <property type="match status" value="1"/>
</dbReference>
<evidence type="ECO:0000256" key="10">
    <source>
        <dbReference type="PROSITE-ProRule" id="PRU00473"/>
    </source>
</evidence>
<dbReference type="EMBL" id="APLQ01000011">
    <property type="protein sequence ID" value="ENO15544.1"/>
    <property type="molecule type" value="Genomic_DNA"/>
</dbReference>
<dbReference type="RefSeq" id="WP_004579840.1">
    <property type="nucleotide sequence ID" value="NZ_AP028878.1"/>
</dbReference>
<dbReference type="Pfam" id="PF13505">
    <property type="entry name" value="OMP_b-brl"/>
    <property type="match status" value="1"/>
</dbReference>
<feature type="chain" id="PRO_5004127507" evidence="12">
    <location>
        <begin position="23"/>
        <end position="393"/>
    </location>
</feature>
<feature type="compositionally biased region" description="Basic and acidic residues" evidence="11">
    <location>
        <begin position="378"/>
        <end position="393"/>
    </location>
</feature>
<dbReference type="HOGENOM" id="CLU_031536_2_0_6"/>
<keyword evidence="7" id="KW-0626">Porin</keyword>